<evidence type="ECO:0000313" key="3">
    <source>
        <dbReference type="Proteomes" id="UP001302126"/>
    </source>
</evidence>
<protein>
    <submittedName>
        <fullName evidence="2">Uncharacterized protein</fullName>
    </submittedName>
</protein>
<dbReference type="EMBL" id="MU864660">
    <property type="protein sequence ID" value="KAK4182441.1"/>
    <property type="molecule type" value="Genomic_DNA"/>
</dbReference>
<dbReference type="Proteomes" id="UP001302126">
    <property type="component" value="Unassembled WGS sequence"/>
</dbReference>
<dbReference type="AlphaFoldDB" id="A0AAN6WIG6"/>
<evidence type="ECO:0000256" key="1">
    <source>
        <dbReference type="SAM" id="MobiDB-lite"/>
    </source>
</evidence>
<name>A0AAN6WIG6_9PEZI</name>
<reference evidence="2" key="1">
    <citation type="journal article" date="2023" name="Mol. Phylogenet. Evol.">
        <title>Genome-scale phylogeny and comparative genomics of the fungal order Sordariales.</title>
        <authorList>
            <person name="Hensen N."/>
            <person name="Bonometti L."/>
            <person name="Westerberg I."/>
            <person name="Brannstrom I.O."/>
            <person name="Guillou S."/>
            <person name="Cros-Aarteil S."/>
            <person name="Calhoun S."/>
            <person name="Haridas S."/>
            <person name="Kuo A."/>
            <person name="Mondo S."/>
            <person name="Pangilinan J."/>
            <person name="Riley R."/>
            <person name="LaButti K."/>
            <person name="Andreopoulos B."/>
            <person name="Lipzen A."/>
            <person name="Chen C."/>
            <person name="Yan M."/>
            <person name="Daum C."/>
            <person name="Ng V."/>
            <person name="Clum A."/>
            <person name="Steindorff A."/>
            <person name="Ohm R.A."/>
            <person name="Martin F."/>
            <person name="Silar P."/>
            <person name="Natvig D.O."/>
            <person name="Lalanne C."/>
            <person name="Gautier V."/>
            <person name="Ament-Velasquez S.L."/>
            <person name="Kruys A."/>
            <person name="Hutchinson M.I."/>
            <person name="Powell A.J."/>
            <person name="Barry K."/>
            <person name="Miller A.N."/>
            <person name="Grigoriev I.V."/>
            <person name="Debuchy R."/>
            <person name="Gladieux P."/>
            <person name="Hiltunen Thoren M."/>
            <person name="Johannesson H."/>
        </authorList>
    </citation>
    <scope>NUCLEOTIDE SEQUENCE</scope>
    <source>
        <strain evidence="2">PSN309</strain>
    </source>
</reference>
<reference evidence="2" key="2">
    <citation type="submission" date="2023-05" db="EMBL/GenBank/DDBJ databases">
        <authorList>
            <consortium name="Lawrence Berkeley National Laboratory"/>
            <person name="Steindorff A."/>
            <person name="Hensen N."/>
            <person name="Bonometti L."/>
            <person name="Westerberg I."/>
            <person name="Brannstrom I.O."/>
            <person name="Guillou S."/>
            <person name="Cros-Aarteil S."/>
            <person name="Calhoun S."/>
            <person name="Haridas S."/>
            <person name="Kuo A."/>
            <person name="Mondo S."/>
            <person name="Pangilinan J."/>
            <person name="Riley R."/>
            <person name="Labutti K."/>
            <person name="Andreopoulos B."/>
            <person name="Lipzen A."/>
            <person name="Chen C."/>
            <person name="Yanf M."/>
            <person name="Daum C."/>
            <person name="Ng V."/>
            <person name="Clum A."/>
            <person name="Ohm R."/>
            <person name="Martin F."/>
            <person name="Silar P."/>
            <person name="Natvig D."/>
            <person name="Lalanne C."/>
            <person name="Gautier V."/>
            <person name="Ament-Velasquez S.L."/>
            <person name="Kruys A."/>
            <person name="Hutchinson M.I."/>
            <person name="Powell A.J."/>
            <person name="Barry K."/>
            <person name="Miller A.N."/>
            <person name="Grigoriev I.V."/>
            <person name="Debuchy R."/>
            <person name="Gladieux P."/>
            <person name="Thoren M.H."/>
            <person name="Johannesson H."/>
        </authorList>
    </citation>
    <scope>NUCLEOTIDE SEQUENCE</scope>
    <source>
        <strain evidence="2">PSN309</strain>
    </source>
</reference>
<feature type="region of interest" description="Disordered" evidence="1">
    <location>
        <begin position="274"/>
        <end position="299"/>
    </location>
</feature>
<organism evidence="2 3">
    <name type="scientific">Podospora australis</name>
    <dbReference type="NCBI Taxonomy" id="1536484"/>
    <lineage>
        <taxon>Eukaryota</taxon>
        <taxon>Fungi</taxon>
        <taxon>Dikarya</taxon>
        <taxon>Ascomycota</taxon>
        <taxon>Pezizomycotina</taxon>
        <taxon>Sordariomycetes</taxon>
        <taxon>Sordariomycetidae</taxon>
        <taxon>Sordariales</taxon>
        <taxon>Podosporaceae</taxon>
        <taxon>Podospora</taxon>
    </lineage>
</organism>
<keyword evidence="3" id="KW-1185">Reference proteome</keyword>
<accession>A0AAN6WIG6</accession>
<evidence type="ECO:0000313" key="2">
    <source>
        <dbReference type="EMBL" id="KAK4182441.1"/>
    </source>
</evidence>
<gene>
    <name evidence="2" type="ORF">QBC35DRAFT_509991</name>
</gene>
<proteinExistence type="predicted"/>
<sequence length="554" mass="59292">METGLEAAFERAIVGLEERVARTKLTSTSHEGGRRSSYSAIAGYLQGNQTSVGGGPTLSMAGTSGTGFSMADRHVYMNQTKSPHTASGEVLASMRVRDEVQAEVRTRAQAQGSILAAQVVAQAKNKDLKPEHIETLGRFQAEAVALARAEPPVTQAQIEDLFKGGPIPGWVQGYLQGLGDAGEQAEMRARIAEMIDQKREKIRTRRLAKVNEAEATQTEKSVRKGSRMANRLVGKERRLVREQAAKAKREEFTAKGKVGEEAITKLRAQVSGRVRNQAAGAVGPPKSNSRSSAPRPAGDFLRPECLGIADLRLSTEVSGVAGTGASATAAPLEAFTPSMAGPHNVLEGNFPAMISDMPLATSQTSAPLQVVDSKGFGLGSLHGTNSHFAAHSDAALQPRYQLSNDFNMMGFGASPVFDPGVPVANMYFDQSQGQVQGQIGASTSDQLGLWPSEIQEMGGTMTLAGEATSYYNHTDLHDNTIRASHAPFALINAVQDPSMIQAHYSTLPQNPVWQATYSGDGMQAMVQPVYEGLQQPEQPPVEYVWMEDVDMGQA</sequence>
<comment type="caution">
    <text evidence="2">The sequence shown here is derived from an EMBL/GenBank/DDBJ whole genome shotgun (WGS) entry which is preliminary data.</text>
</comment>